<dbReference type="PROSITE" id="PS51257">
    <property type="entry name" value="PROKAR_LIPOPROTEIN"/>
    <property type="match status" value="1"/>
</dbReference>
<evidence type="ECO:0000313" key="2">
    <source>
        <dbReference type="Proteomes" id="UP001153076"/>
    </source>
</evidence>
<name>A0A9Q1GLE0_9CARY</name>
<protein>
    <submittedName>
        <fullName evidence="1">Uncharacterized protein</fullName>
    </submittedName>
</protein>
<dbReference type="AlphaFoldDB" id="A0A9Q1GLE0"/>
<reference evidence="1" key="1">
    <citation type="submission" date="2022-04" db="EMBL/GenBank/DDBJ databases">
        <title>Carnegiea gigantea Genome sequencing and assembly v2.</title>
        <authorList>
            <person name="Copetti D."/>
            <person name="Sanderson M.J."/>
            <person name="Burquez A."/>
            <person name="Wojciechowski M.F."/>
        </authorList>
    </citation>
    <scope>NUCLEOTIDE SEQUENCE</scope>
    <source>
        <strain evidence="1">SGP5-SGP5p</strain>
        <tissue evidence="1">Aerial part</tissue>
    </source>
</reference>
<organism evidence="1 2">
    <name type="scientific">Carnegiea gigantea</name>
    <dbReference type="NCBI Taxonomy" id="171969"/>
    <lineage>
        <taxon>Eukaryota</taxon>
        <taxon>Viridiplantae</taxon>
        <taxon>Streptophyta</taxon>
        <taxon>Embryophyta</taxon>
        <taxon>Tracheophyta</taxon>
        <taxon>Spermatophyta</taxon>
        <taxon>Magnoliopsida</taxon>
        <taxon>eudicotyledons</taxon>
        <taxon>Gunneridae</taxon>
        <taxon>Pentapetalae</taxon>
        <taxon>Caryophyllales</taxon>
        <taxon>Cactineae</taxon>
        <taxon>Cactaceae</taxon>
        <taxon>Cactoideae</taxon>
        <taxon>Echinocereeae</taxon>
        <taxon>Carnegiea</taxon>
    </lineage>
</organism>
<dbReference type="Proteomes" id="UP001153076">
    <property type="component" value="Unassembled WGS sequence"/>
</dbReference>
<comment type="caution">
    <text evidence="1">The sequence shown here is derived from an EMBL/GenBank/DDBJ whole genome shotgun (WGS) entry which is preliminary data.</text>
</comment>
<keyword evidence="2" id="KW-1185">Reference proteome</keyword>
<proteinExistence type="predicted"/>
<accession>A0A9Q1GLE0</accession>
<sequence length="484" mass="54333">MEPRHYSSPTTLEWQMHRRTLSPLLGCHLSLSCGPMECSLYCATLTPQRCSTTTLRGLTPVSRSYLRAAPLDSQRHPQSILIEEKEHLMLKKPQPMTLAPKPHNARKYCEFHEESGHITAECRKLRKALHELADKGRSTERGPVRPEPREEECSTEIVATITGGYAKGITWSVWKAQLRGLQQALTAEQGNYEVNPTGMIRLPLHFRDKAKARNLKTKRTKTNKDCRTSDARVLIITILMHRGLITFIIRSRGLTVKRGGLLIALTVFIKHGWNKILQLRVPILGPSLTAVLDVLNVPLQVAFLSKRVRGQGYQEFSKEFCAVLRPALIALMLGLSHPLSFCSSLDLYFGVASSQASFSFFSFSQWCLYLAINSSEFWRSIWRSLICPRRKALELLSPSKQLSRVRQRKKNDEEERNRGKLGLTSAMAACSSVTLGGSKKLEGVRTYDLARLSTKVDLAGRSASRKSTTISCPSSTPECLRVST</sequence>
<dbReference type="EMBL" id="JAKOGI010002781">
    <property type="protein sequence ID" value="KAJ8421329.1"/>
    <property type="molecule type" value="Genomic_DNA"/>
</dbReference>
<gene>
    <name evidence="1" type="ORF">Cgig2_012821</name>
</gene>
<dbReference type="OrthoDB" id="1740536at2759"/>
<evidence type="ECO:0000313" key="1">
    <source>
        <dbReference type="EMBL" id="KAJ8421329.1"/>
    </source>
</evidence>